<sequence>MRVLTGLFILCLVMTLPDLAKGQGFSISPARIFFSGNPGETVSQIVTFGNTSAGVLSFVTRIQDWKRDSLGIKIYYDSNTLPLSNSSWLTLSSNNIAVQPGENKQVNVSMTIPAHADKLTTSMLFFTQVKEQEAQQKNAAKIGINVLMEVGIQVYYVPRGLNPGELEFLSFEDRGIHDNGKAKSRRLALKIHNKGNLNKDAFIRFELTNKETGEEIKIKPEVLAMLPDATQWVMVDLPTDLKGKFLAVALLDAGTSYDLKVAEKEIIYRP</sequence>
<gene>
    <name evidence="1" type="ORF">AY601_4570</name>
</gene>
<reference evidence="1 2" key="1">
    <citation type="submission" date="2016-03" db="EMBL/GenBank/DDBJ databases">
        <title>Complete genome sequence of Pedobacter cryoconitis PAMC 27485.</title>
        <authorList>
            <person name="Lee J."/>
            <person name="Kim O.-S."/>
        </authorList>
    </citation>
    <scope>NUCLEOTIDE SEQUENCE [LARGE SCALE GENOMIC DNA]</scope>
    <source>
        <strain evidence="1 2">PAMC 27485</strain>
    </source>
</reference>
<dbReference type="Gene3D" id="2.60.40.10">
    <property type="entry name" value="Immunoglobulins"/>
    <property type="match status" value="1"/>
</dbReference>
<dbReference type="AlphaFoldDB" id="A0A127VJB0"/>
<dbReference type="PATRIC" id="fig|188932.3.peg.4737"/>
<accession>A0A127VJB0</accession>
<evidence type="ECO:0000313" key="2">
    <source>
        <dbReference type="Proteomes" id="UP000071561"/>
    </source>
</evidence>
<protein>
    <recommendedName>
        <fullName evidence="3">Fn3 domain-containing protein</fullName>
    </recommendedName>
</protein>
<dbReference type="OrthoDB" id="700613at2"/>
<dbReference type="RefSeq" id="WP_157288068.1">
    <property type="nucleotide sequence ID" value="NZ_CP014504.1"/>
</dbReference>
<keyword evidence="2" id="KW-1185">Reference proteome</keyword>
<evidence type="ECO:0008006" key="3">
    <source>
        <dbReference type="Google" id="ProtNLM"/>
    </source>
</evidence>
<organism evidence="1 2">
    <name type="scientific">Pedobacter cryoconitis</name>
    <dbReference type="NCBI Taxonomy" id="188932"/>
    <lineage>
        <taxon>Bacteria</taxon>
        <taxon>Pseudomonadati</taxon>
        <taxon>Bacteroidota</taxon>
        <taxon>Sphingobacteriia</taxon>
        <taxon>Sphingobacteriales</taxon>
        <taxon>Sphingobacteriaceae</taxon>
        <taxon>Pedobacter</taxon>
    </lineage>
</organism>
<proteinExistence type="predicted"/>
<dbReference type="Proteomes" id="UP000071561">
    <property type="component" value="Chromosome"/>
</dbReference>
<dbReference type="KEGG" id="pcm:AY601_4570"/>
<dbReference type="EMBL" id="CP014504">
    <property type="protein sequence ID" value="AMQ01407.1"/>
    <property type="molecule type" value="Genomic_DNA"/>
</dbReference>
<dbReference type="InterPro" id="IPR013783">
    <property type="entry name" value="Ig-like_fold"/>
</dbReference>
<name>A0A127VJB0_9SPHI</name>
<evidence type="ECO:0000313" key="1">
    <source>
        <dbReference type="EMBL" id="AMQ01407.1"/>
    </source>
</evidence>